<protein>
    <submittedName>
        <fullName evidence="1">Uncharacterized protein</fullName>
    </submittedName>
</protein>
<accession>A0ACC2EKS9</accession>
<reference evidence="2" key="1">
    <citation type="journal article" date="2024" name="Proc. Natl. Acad. Sci. U.S.A.">
        <title>Extraordinary preservation of gene collinearity over three hundred million years revealed in homosporous lycophytes.</title>
        <authorList>
            <person name="Li C."/>
            <person name="Wickell D."/>
            <person name="Kuo L.Y."/>
            <person name="Chen X."/>
            <person name="Nie B."/>
            <person name="Liao X."/>
            <person name="Peng D."/>
            <person name="Ji J."/>
            <person name="Jenkins J."/>
            <person name="Williams M."/>
            <person name="Shu S."/>
            <person name="Plott C."/>
            <person name="Barry K."/>
            <person name="Rajasekar S."/>
            <person name="Grimwood J."/>
            <person name="Han X."/>
            <person name="Sun S."/>
            <person name="Hou Z."/>
            <person name="He W."/>
            <person name="Dai G."/>
            <person name="Sun C."/>
            <person name="Schmutz J."/>
            <person name="Leebens-Mack J.H."/>
            <person name="Li F.W."/>
            <person name="Wang L."/>
        </authorList>
    </citation>
    <scope>NUCLEOTIDE SEQUENCE [LARGE SCALE GENOMIC DNA]</scope>
    <source>
        <strain evidence="2">cv. PW_Plant_1</strain>
    </source>
</reference>
<evidence type="ECO:0000313" key="2">
    <source>
        <dbReference type="Proteomes" id="UP001162992"/>
    </source>
</evidence>
<keyword evidence="2" id="KW-1185">Reference proteome</keyword>
<comment type="caution">
    <text evidence="1">The sequence shown here is derived from an EMBL/GenBank/DDBJ whole genome shotgun (WGS) entry which is preliminary data.</text>
</comment>
<proteinExistence type="predicted"/>
<organism evidence="1 2">
    <name type="scientific">Diphasiastrum complanatum</name>
    <name type="common">Issler's clubmoss</name>
    <name type="synonym">Lycopodium complanatum</name>
    <dbReference type="NCBI Taxonomy" id="34168"/>
    <lineage>
        <taxon>Eukaryota</taxon>
        <taxon>Viridiplantae</taxon>
        <taxon>Streptophyta</taxon>
        <taxon>Embryophyta</taxon>
        <taxon>Tracheophyta</taxon>
        <taxon>Lycopodiopsida</taxon>
        <taxon>Lycopodiales</taxon>
        <taxon>Lycopodiaceae</taxon>
        <taxon>Lycopodioideae</taxon>
        <taxon>Diphasiastrum</taxon>
    </lineage>
</organism>
<dbReference type="Proteomes" id="UP001162992">
    <property type="component" value="Chromosome 2"/>
</dbReference>
<name>A0ACC2EKS9_DIPCM</name>
<gene>
    <name evidence="1" type="ORF">O6H91_02G128000</name>
</gene>
<evidence type="ECO:0000313" key="1">
    <source>
        <dbReference type="EMBL" id="KAJ7567002.1"/>
    </source>
</evidence>
<sequence>MRFGVAKFSHVMIIAPLKIFLNSLVTSRFGSVRTMYNSKGPGSSVPVCYIAKFLETTSKLSFERNSFGGEMLFSGSTENVVKEKAARRSMSSFAKKKQVLKVKHKFPFERHKTPLSECVSTTLDEADSHLMHVDEAKDHSVQENRDTSDFSCGPVQQIELISLEELTVVSKWDHHCAKEIEGNNVQIGMEQSMINHFPHLKGPQVEDTSYISDSQYEYLGNEKSRREILAKPRLVAKFMHQEAFEAKNSAIKMLSRGPLTTAELRKKLNGKSFPSHSIENAISDLQRCGLQSDTQYAEGFASSKWQRLSWGPMRIKQQALKQRGVEEKIVEKAVSQVFLDIDCRNEDEEEFEIVRWGMARSSVEHLLSQARKQWFRGGDIPEETRKRRLIGWLQRRGFTWKVITEVLKSLENSGISWTNDNSLCFDSDDKAL</sequence>
<dbReference type="EMBL" id="CM055093">
    <property type="protein sequence ID" value="KAJ7567002.1"/>
    <property type="molecule type" value="Genomic_DNA"/>
</dbReference>